<protein>
    <submittedName>
        <fullName evidence="1">Uncharacterized protein</fullName>
    </submittedName>
</protein>
<proteinExistence type="predicted"/>
<accession>A0ACC3SA52</accession>
<organism evidence="1 2">
    <name type="scientific">Zalaria obscura</name>
    <dbReference type="NCBI Taxonomy" id="2024903"/>
    <lineage>
        <taxon>Eukaryota</taxon>
        <taxon>Fungi</taxon>
        <taxon>Dikarya</taxon>
        <taxon>Ascomycota</taxon>
        <taxon>Pezizomycotina</taxon>
        <taxon>Dothideomycetes</taxon>
        <taxon>Dothideomycetidae</taxon>
        <taxon>Dothideales</taxon>
        <taxon>Zalariaceae</taxon>
        <taxon>Zalaria</taxon>
    </lineage>
</organism>
<evidence type="ECO:0000313" key="2">
    <source>
        <dbReference type="Proteomes" id="UP001320706"/>
    </source>
</evidence>
<sequence length="215" mass="22463">MWTIDMTAWELGEPSPVTLIANLTQVGLPDGVTALPNEPGVVLLADASGGKTWRVDTYSGEYGVAIESEIFLPKNPNIPLGVDGIHVIDSLLYFTQFGSNFLGRVAISPNGSQIGPIEVVANLTFPDDFALQDDGTAFVAGANTLWRVSPQGKVDVLVGGVNDTVLEGATSAQFGRTEVDKDVLYVGTNGGLLAPVDGIVHGGQLAAINVGLFAR</sequence>
<name>A0ACC3SA52_9PEZI</name>
<evidence type="ECO:0000313" key="1">
    <source>
        <dbReference type="EMBL" id="KAK8204313.1"/>
    </source>
</evidence>
<gene>
    <name evidence="1" type="ORF">M8818_005158</name>
</gene>
<reference evidence="1" key="1">
    <citation type="submission" date="2024-02" db="EMBL/GenBank/DDBJ databases">
        <title>Metagenome Assembled Genome of Zalaria obscura JY119.</title>
        <authorList>
            <person name="Vighnesh L."/>
            <person name="Jagadeeshwari U."/>
            <person name="Venkata Ramana C."/>
            <person name="Sasikala C."/>
        </authorList>
    </citation>
    <scope>NUCLEOTIDE SEQUENCE</scope>
    <source>
        <strain evidence="1">JY119</strain>
    </source>
</reference>
<dbReference type="Proteomes" id="UP001320706">
    <property type="component" value="Unassembled WGS sequence"/>
</dbReference>
<keyword evidence="2" id="KW-1185">Reference proteome</keyword>
<comment type="caution">
    <text evidence="1">The sequence shown here is derived from an EMBL/GenBank/DDBJ whole genome shotgun (WGS) entry which is preliminary data.</text>
</comment>
<dbReference type="EMBL" id="JAMKPW020000028">
    <property type="protein sequence ID" value="KAK8204313.1"/>
    <property type="molecule type" value="Genomic_DNA"/>
</dbReference>